<evidence type="ECO:0000313" key="11">
    <source>
        <dbReference type="EMBL" id="ATV59504.1"/>
    </source>
</evidence>
<dbReference type="InterPro" id="IPR042094">
    <property type="entry name" value="T2SS_GspF_sf"/>
</dbReference>
<keyword evidence="7 9" id="KW-0472">Membrane</keyword>
<feature type="domain" description="Type II secretion system protein GspF" evidence="10">
    <location>
        <begin position="11"/>
        <end position="134"/>
    </location>
</feature>
<dbReference type="AlphaFoldDB" id="A0A2D3NXX0"/>
<comment type="similarity">
    <text evidence="2 8">Belongs to the GSP F family.</text>
</comment>
<dbReference type="PANTHER" id="PTHR30012:SF0">
    <property type="entry name" value="TYPE II SECRETION SYSTEM PROTEIN F-RELATED"/>
    <property type="match status" value="1"/>
</dbReference>
<dbReference type="InterPro" id="IPR001992">
    <property type="entry name" value="T2SS_GspF/T4SS_PilC_CS"/>
</dbReference>
<evidence type="ECO:0000256" key="8">
    <source>
        <dbReference type="RuleBase" id="RU003923"/>
    </source>
</evidence>
<evidence type="ECO:0000256" key="5">
    <source>
        <dbReference type="ARBA" id="ARBA00022692"/>
    </source>
</evidence>
<evidence type="ECO:0000256" key="9">
    <source>
        <dbReference type="SAM" id="Phobius"/>
    </source>
</evidence>
<dbReference type="GO" id="GO:0009306">
    <property type="term" value="P:protein secretion"/>
    <property type="evidence" value="ECO:0007669"/>
    <property type="project" value="InterPro"/>
</dbReference>
<evidence type="ECO:0000256" key="4">
    <source>
        <dbReference type="ARBA" id="ARBA00022475"/>
    </source>
</evidence>
<dbReference type="InterPro" id="IPR018076">
    <property type="entry name" value="T2SS_GspF_dom"/>
</dbReference>
<gene>
    <name evidence="11" type="ORF">CTM72_07115</name>
</gene>
<feature type="transmembrane region" description="Helical" evidence="9">
    <location>
        <begin position="310"/>
        <end position="335"/>
    </location>
</feature>
<feature type="transmembrane region" description="Helical" evidence="9">
    <location>
        <begin position="160"/>
        <end position="182"/>
    </location>
</feature>
<dbReference type="PANTHER" id="PTHR30012">
    <property type="entry name" value="GENERAL SECRETION PATHWAY PROTEIN"/>
    <property type="match status" value="1"/>
</dbReference>
<evidence type="ECO:0000256" key="7">
    <source>
        <dbReference type="ARBA" id="ARBA00023136"/>
    </source>
</evidence>
<evidence type="ECO:0000256" key="6">
    <source>
        <dbReference type="ARBA" id="ARBA00022989"/>
    </source>
</evidence>
<keyword evidence="6 9" id="KW-1133">Transmembrane helix</keyword>
<organism evidence="11 12">
    <name type="scientific">Fusobacterium pseudoperiodonticum</name>
    <dbReference type="NCBI Taxonomy" id="2663009"/>
    <lineage>
        <taxon>Bacteria</taxon>
        <taxon>Fusobacteriati</taxon>
        <taxon>Fusobacteriota</taxon>
        <taxon>Fusobacteriia</taxon>
        <taxon>Fusobacteriales</taxon>
        <taxon>Fusobacteriaceae</taxon>
        <taxon>Fusobacterium</taxon>
    </lineage>
</organism>
<keyword evidence="3 8" id="KW-0813">Transport</keyword>
<comment type="subcellular location">
    <subcellularLocation>
        <location evidence="1 8">Cell membrane</location>
        <topology evidence="1 8">Multi-pass membrane protein</topology>
    </subcellularLocation>
</comment>
<dbReference type="PRINTS" id="PR00812">
    <property type="entry name" value="BCTERIALGSPF"/>
</dbReference>
<feature type="domain" description="Type II secretion system protein GspF" evidence="10">
    <location>
        <begin position="216"/>
        <end position="336"/>
    </location>
</feature>
<dbReference type="Gene3D" id="1.20.81.30">
    <property type="entry name" value="Type II secretion system (T2SS), domain F"/>
    <property type="match status" value="2"/>
</dbReference>
<evidence type="ECO:0000256" key="1">
    <source>
        <dbReference type="ARBA" id="ARBA00004651"/>
    </source>
</evidence>
<name>A0A2D3NXX0_9FUSO</name>
<keyword evidence="4" id="KW-1003">Cell membrane</keyword>
<evidence type="ECO:0000256" key="3">
    <source>
        <dbReference type="ARBA" id="ARBA00022448"/>
    </source>
</evidence>
<evidence type="ECO:0000259" key="10">
    <source>
        <dbReference type="Pfam" id="PF00482"/>
    </source>
</evidence>
<dbReference type="InterPro" id="IPR003004">
    <property type="entry name" value="GspF/PilC"/>
</dbReference>
<dbReference type="Pfam" id="PF00482">
    <property type="entry name" value="T2SSF"/>
    <property type="match status" value="2"/>
</dbReference>
<proteinExistence type="inferred from homology"/>
<protein>
    <submittedName>
        <fullName evidence="11">General secretion pathway protein GspF</fullName>
    </submittedName>
</protein>
<dbReference type="EMBL" id="CP024699">
    <property type="protein sequence ID" value="ATV59504.1"/>
    <property type="molecule type" value="Genomic_DNA"/>
</dbReference>
<accession>A0A2D3NXX0</accession>
<dbReference type="Proteomes" id="UP000230056">
    <property type="component" value="Chromosome"/>
</dbReference>
<reference evidence="11 12" key="1">
    <citation type="submission" date="2017-11" db="EMBL/GenBank/DDBJ databases">
        <title>Genome sequencing of Fusobacterium periodonticum KCOM 1261.</title>
        <authorList>
            <person name="Kook J.-K."/>
            <person name="Park S.-N."/>
            <person name="Lim Y.K."/>
        </authorList>
    </citation>
    <scope>NUCLEOTIDE SEQUENCE [LARGE SCALE GENOMIC DNA]</scope>
    <source>
        <strain evidence="11 12">KCOM 1261</strain>
    </source>
</reference>
<evidence type="ECO:0000313" key="12">
    <source>
        <dbReference type="Proteomes" id="UP000230056"/>
    </source>
</evidence>
<dbReference type="RefSeq" id="WP_100024940.1">
    <property type="nucleotide sequence ID" value="NZ_CP024699.1"/>
</dbReference>
<sequence>MRNQKEKILFFTNELALLIKSGLTFTKAIEIILKEEKNKKFKDILKKIHKNLTMGKNIYDSFKPFENTFGSTYLYILKIGELSGNIVESLEDISKSLDFDLSRRKKLGGILIYPIVVICLTFLIVSFLLIFILPSFITIFEENQIELPLVTRILLGISRNFHYILLFIICILTIIFIFNMYINKNKYKRIRRDKFLLNIFLFGELKKLLLASNLYHSFSILLNAGIGMIESLEIMYINNNNYYLKDRLFEVKKAILAGNNITTSFKNLNLYNDRFSILISVGEESGYLSENFLQISKILKEDFDYKLKKLLAILEPLVVLVLGLIVGFVVLAIYLPILSIGDIFI</sequence>
<dbReference type="GO" id="GO:0005886">
    <property type="term" value="C:plasma membrane"/>
    <property type="evidence" value="ECO:0007669"/>
    <property type="project" value="UniProtKB-SubCell"/>
</dbReference>
<dbReference type="PROSITE" id="PS00874">
    <property type="entry name" value="T2SP_F"/>
    <property type="match status" value="1"/>
</dbReference>
<keyword evidence="5 8" id="KW-0812">Transmembrane</keyword>
<feature type="transmembrane region" description="Helical" evidence="9">
    <location>
        <begin position="111"/>
        <end position="140"/>
    </location>
</feature>
<evidence type="ECO:0000256" key="2">
    <source>
        <dbReference type="ARBA" id="ARBA00005745"/>
    </source>
</evidence>